<evidence type="ECO:0000256" key="2">
    <source>
        <dbReference type="SAM" id="SignalP"/>
    </source>
</evidence>
<dbReference type="InterPro" id="IPR003583">
    <property type="entry name" value="Hlx-hairpin-Hlx_DNA-bd_motif"/>
</dbReference>
<feature type="region of interest" description="Disordered" evidence="1">
    <location>
        <begin position="26"/>
        <end position="58"/>
    </location>
</feature>
<dbReference type="Gene3D" id="1.10.150.280">
    <property type="entry name" value="AF1531-like domain"/>
    <property type="match status" value="1"/>
</dbReference>
<sequence length="122" mass="12668">MKRGMRTLIAAAVLVCAAGSQTALAAPSSGKTSATAKESVQTPQAKAPEALNATDSEGTRVSINNASAEELAQALNGVGLKKAQAIVSYREEYGPFKTVDDLKQVPGMGNSLVERNLSHLKL</sequence>
<evidence type="ECO:0000256" key="1">
    <source>
        <dbReference type="SAM" id="MobiDB-lite"/>
    </source>
</evidence>
<dbReference type="Proteomes" id="UP000317652">
    <property type="component" value="Unassembled WGS sequence"/>
</dbReference>
<dbReference type="InterPro" id="IPR010994">
    <property type="entry name" value="RuvA_2-like"/>
</dbReference>
<gene>
    <name evidence="4" type="primary">comEA</name>
    <name evidence="4" type="ORF">SB6411_03341</name>
</gene>
<evidence type="ECO:0000259" key="3">
    <source>
        <dbReference type="SMART" id="SM00278"/>
    </source>
</evidence>
<dbReference type="PANTHER" id="PTHR21180:SF32">
    <property type="entry name" value="ENDONUCLEASE_EXONUCLEASE_PHOSPHATASE FAMILY DOMAIN-CONTAINING PROTEIN 1"/>
    <property type="match status" value="1"/>
</dbReference>
<feature type="compositionally biased region" description="Polar residues" evidence="1">
    <location>
        <begin position="26"/>
        <end position="44"/>
    </location>
</feature>
<dbReference type="NCBIfam" id="TIGR00426">
    <property type="entry name" value="competence protein ComEA helix-hairpin-helix repeat region"/>
    <property type="match status" value="1"/>
</dbReference>
<protein>
    <submittedName>
        <fullName evidence="4">ComE operon protein 1</fullName>
    </submittedName>
</protein>
<reference evidence="4 5" key="1">
    <citation type="submission" date="2019-07" db="EMBL/GenBank/DDBJ databases">
        <authorList>
            <person name="Brisse S."/>
            <person name="Rodrigues C."/>
            <person name="Thorpe H."/>
        </authorList>
    </citation>
    <scope>NUCLEOTIDE SEQUENCE [LARGE SCALE GENOMIC DNA]</scope>
    <source>
        <strain evidence="4">SB6411</strain>
    </source>
</reference>
<accession>A0ABY6VIR7</accession>
<feature type="signal peptide" evidence="2">
    <location>
        <begin position="1"/>
        <end position="25"/>
    </location>
</feature>
<dbReference type="PANTHER" id="PTHR21180">
    <property type="entry name" value="ENDONUCLEASE/EXONUCLEASE/PHOSPHATASE FAMILY DOMAIN-CONTAINING PROTEIN 1"/>
    <property type="match status" value="1"/>
</dbReference>
<dbReference type="EMBL" id="CABGGS010000045">
    <property type="protein sequence ID" value="VUS87732.1"/>
    <property type="molecule type" value="Genomic_DNA"/>
</dbReference>
<feature type="chain" id="PRO_5046683191" evidence="2">
    <location>
        <begin position="26"/>
        <end position="122"/>
    </location>
</feature>
<evidence type="ECO:0000313" key="4">
    <source>
        <dbReference type="EMBL" id="VUS87732.1"/>
    </source>
</evidence>
<proteinExistence type="predicted"/>
<name>A0ABY6VIR7_9ENTR</name>
<keyword evidence="2" id="KW-0732">Signal</keyword>
<keyword evidence="5" id="KW-1185">Reference proteome</keyword>
<dbReference type="Pfam" id="PF12836">
    <property type="entry name" value="HHH_3"/>
    <property type="match status" value="1"/>
</dbReference>
<evidence type="ECO:0000313" key="5">
    <source>
        <dbReference type="Proteomes" id="UP000317652"/>
    </source>
</evidence>
<dbReference type="RefSeq" id="WP_185930440.1">
    <property type="nucleotide sequence ID" value="NZ_CABGGS010000045.1"/>
</dbReference>
<dbReference type="InterPro" id="IPR051675">
    <property type="entry name" value="Endo/Exo/Phosphatase_dom_1"/>
</dbReference>
<dbReference type="SUPFAM" id="SSF47781">
    <property type="entry name" value="RuvA domain 2-like"/>
    <property type="match status" value="1"/>
</dbReference>
<comment type="caution">
    <text evidence="4">The sequence shown here is derived from an EMBL/GenBank/DDBJ whole genome shotgun (WGS) entry which is preliminary data.</text>
</comment>
<feature type="domain" description="Helix-hairpin-helix DNA-binding motif class 1" evidence="3">
    <location>
        <begin position="100"/>
        <end position="119"/>
    </location>
</feature>
<dbReference type="SMART" id="SM00278">
    <property type="entry name" value="HhH1"/>
    <property type="match status" value="2"/>
</dbReference>
<organism evidence="4 5">
    <name type="scientific">Klebsiella spallanzanii</name>
    <dbReference type="NCBI Taxonomy" id="2587528"/>
    <lineage>
        <taxon>Bacteria</taxon>
        <taxon>Pseudomonadati</taxon>
        <taxon>Pseudomonadota</taxon>
        <taxon>Gammaproteobacteria</taxon>
        <taxon>Enterobacterales</taxon>
        <taxon>Enterobacteriaceae</taxon>
        <taxon>Klebsiella/Raoultella group</taxon>
        <taxon>Klebsiella</taxon>
    </lineage>
</organism>
<dbReference type="InterPro" id="IPR004509">
    <property type="entry name" value="Competence_ComEA_HhH"/>
</dbReference>
<feature type="domain" description="Helix-hairpin-helix DNA-binding motif class 1" evidence="3">
    <location>
        <begin position="70"/>
        <end position="89"/>
    </location>
</feature>